<comment type="caution">
    <text evidence="3">The sequence shown here is derived from an EMBL/GenBank/DDBJ whole genome shotgun (WGS) entry which is preliminary data.</text>
</comment>
<organism evidence="3 4">
    <name type="scientific">Amblyomma americanum</name>
    <name type="common">Lone star tick</name>
    <dbReference type="NCBI Taxonomy" id="6943"/>
    <lineage>
        <taxon>Eukaryota</taxon>
        <taxon>Metazoa</taxon>
        <taxon>Ecdysozoa</taxon>
        <taxon>Arthropoda</taxon>
        <taxon>Chelicerata</taxon>
        <taxon>Arachnida</taxon>
        <taxon>Acari</taxon>
        <taxon>Parasitiformes</taxon>
        <taxon>Ixodida</taxon>
        <taxon>Ixodoidea</taxon>
        <taxon>Ixodidae</taxon>
        <taxon>Amblyomminae</taxon>
        <taxon>Amblyomma</taxon>
    </lineage>
</organism>
<feature type="domain" description="Shavenoid isoform B-like N-terminal" evidence="2">
    <location>
        <begin position="27"/>
        <end position="79"/>
    </location>
</feature>
<reference evidence="3 4" key="1">
    <citation type="journal article" date="2023" name="Arcadia Sci">
        <title>De novo assembly of a long-read Amblyomma americanum tick genome.</title>
        <authorList>
            <person name="Chou S."/>
            <person name="Poskanzer K.E."/>
            <person name="Rollins M."/>
            <person name="Thuy-Boun P.S."/>
        </authorList>
    </citation>
    <scope>NUCLEOTIDE SEQUENCE [LARGE SCALE GENOMIC DNA]</scope>
    <source>
        <strain evidence="3">F_SG_1</strain>
        <tissue evidence="3">Salivary glands</tissue>
    </source>
</reference>
<keyword evidence="4" id="KW-1185">Reference proteome</keyword>
<accession>A0AAQ4EP67</accession>
<evidence type="ECO:0000313" key="4">
    <source>
        <dbReference type="Proteomes" id="UP001321473"/>
    </source>
</evidence>
<dbReference type="Pfam" id="PF23328">
    <property type="entry name" value="Sha_B_N"/>
    <property type="match status" value="1"/>
</dbReference>
<evidence type="ECO:0000256" key="1">
    <source>
        <dbReference type="SAM" id="SignalP"/>
    </source>
</evidence>
<dbReference type="InterPro" id="IPR057507">
    <property type="entry name" value="Sha_B-like_N"/>
</dbReference>
<dbReference type="EMBL" id="JARKHS020013123">
    <property type="protein sequence ID" value="KAK8776293.1"/>
    <property type="molecule type" value="Genomic_DNA"/>
</dbReference>
<sequence>MLAFLFATPLLLVTMSVAVASSNGADLEVSRHHGGDLFRDCVGCGPDAAQAPGGGQCRCQCAPSHHTYREDIRMCVRDLGECRLGAFVRPGAPMEQMPLVFLPLAGQIVHPGAHLSLT</sequence>
<evidence type="ECO:0000259" key="2">
    <source>
        <dbReference type="Pfam" id="PF23328"/>
    </source>
</evidence>
<feature type="signal peptide" evidence="1">
    <location>
        <begin position="1"/>
        <end position="20"/>
    </location>
</feature>
<protein>
    <recommendedName>
        <fullName evidence="2">Shavenoid isoform B-like N-terminal domain-containing protein</fullName>
    </recommendedName>
</protein>
<dbReference type="AlphaFoldDB" id="A0AAQ4EP67"/>
<evidence type="ECO:0000313" key="3">
    <source>
        <dbReference type="EMBL" id="KAK8776293.1"/>
    </source>
</evidence>
<proteinExistence type="predicted"/>
<dbReference type="PANTHER" id="PTHR39387:SF1">
    <property type="entry name" value="SHAVENOID, ISOFORM B"/>
    <property type="match status" value="1"/>
</dbReference>
<dbReference type="GO" id="GO:0005938">
    <property type="term" value="C:cell cortex"/>
    <property type="evidence" value="ECO:0007669"/>
    <property type="project" value="TreeGrafter"/>
</dbReference>
<keyword evidence="1" id="KW-0732">Signal</keyword>
<dbReference type="PANTHER" id="PTHR39387">
    <property type="entry name" value="SHAVENOID, ISOFORM B"/>
    <property type="match status" value="1"/>
</dbReference>
<gene>
    <name evidence="3" type="ORF">V5799_030362</name>
</gene>
<feature type="non-terminal residue" evidence="3">
    <location>
        <position position="118"/>
    </location>
</feature>
<name>A0AAQ4EP67_AMBAM</name>
<dbReference type="Proteomes" id="UP001321473">
    <property type="component" value="Unassembled WGS sequence"/>
</dbReference>
<feature type="chain" id="PRO_5043005927" description="Shavenoid isoform B-like N-terminal domain-containing protein" evidence="1">
    <location>
        <begin position="21"/>
        <end position="118"/>
    </location>
</feature>